<dbReference type="EMBL" id="CP012033">
    <property type="protein sequence ID" value="AKP63962.1"/>
    <property type="molecule type" value="Genomic_DNA"/>
</dbReference>
<evidence type="ECO:0000313" key="2">
    <source>
        <dbReference type="Proteomes" id="UP000036000"/>
    </source>
</evidence>
<proteinExistence type="predicted"/>
<dbReference type="KEGG" id="lko:ABN16_02425"/>
<gene>
    <name evidence="1" type="ORF">ABN16_02425</name>
</gene>
<organism evidence="1 2">
    <name type="scientific">Levilactobacillus koreensis</name>
    <dbReference type="NCBI Taxonomy" id="637971"/>
    <lineage>
        <taxon>Bacteria</taxon>
        <taxon>Bacillati</taxon>
        <taxon>Bacillota</taxon>
        <taxon>Bacilli</taxon>
        <taxon>Lactobacillales</taxon>
        <taxon>Lactobacillaceae</taxon>
        <taxon>Levilactobacillus</taxon>
    </lineage>
</organism>
<name>A0AAC8UU71_9LACO</name>
<reference evidence="1 2" key="1">
    <citation type="submission" date="2015-07" db="EMBL/GenBank/DDBJ databases">
        <title>Lactobacillus korensis/26-25/ whole genome sequencing.</title>
        <authorList>
            <person name="Kim M.K."/>
            <person name="Im W.-T."/>
            <person name="Srinivasan S."/>
            <person name="Lee J.-J."/>
        </authorList>
    </citation>
    <scope>NUCLEOTIDE SEQUENCE [LARGE SCALE GENOMIC DNA]</scope>
    <source>
        <strain evidence="1 2">26-25</strain>
    </source>
</reference>
<evidence type="ECO:0000313" key="1">
    <source>
        <dbReference type="EMBL" id="AKP63962.1"/>
    </source>
</evidence>
<dbReference type="Proteomes" id="UP000036000">
    <property type="component" value="Chromosome"/>
</dbReference>
<evidence type="ECO:0008006" key="3">
    <source>
        <dbReference type="Google" id="ProtNLM"/>
    </source>
</evidence>
<accession>A0AAC8UU71</accession>
<protein>
    <recommendedName>
        <fullName evidence="3">AbrB family transcriptional regulator</fullName>
    </recommendedName>
</protein>
<dbReference type="RefSeq" id="WP_048732631.1">
    <property type="nucleotide sequence ID" value="NZ_CP012033.1"/>
</dbReference>
<dbReference type="AlphaFoldDB" id="A0AAC8UU71"/>
<keyword evidence="2" id="KW-1185">Reference proteome</keyword>
<sequence>MGKTVTLRKSGNSKVLTAPTNLDASLGTKYEVEELPDGVIVYRPIERQNIFSTKDWQDYDYQKDFWNDAELGPEDLVGKEHLE</sequence>